<dbReference type="Pfam" id="PF00484">
    <property type="entry name" value="Pro_CA"/>
    <property type="match status" value="1"/>
</dbReference>
<comment type="similarity">
    <text evidence="1 7">Belongs to the beta-class carbonic anhydrase family.</text>
</comment>
<dbReference type="CDD" id="cd00883">
    <property type="entry name" value="beta_CA_cladeA"/>
    <property type="match status" value="1"/>
</dbReference>
<feature type="binding site" evidence="6">
    <location>
        <position position="42"/>
    </location>
    <ligand>
        <name>Zn(2+)</name>
        <dbReference type="ChEBI" id="CHEBI:29105"/>
    </ligand>
</feature>
<keyword evidence="4 7" id="KW-0456">Lyase</keyword>
<dbReference type="Gene3D" id="3.40.1050.10">
    <property type="entry name" value="Carbonic anhydrase"/>
    <property type="match status" value="1"/>
</dbReference>
<feature type="binding site" evidence="6">
    <location>
        <position position="98"/>
    </location>
    <ligand>
        <name>Zn(2+)</name>
        <dbReference type="ChEBI" id="CHEBI:29105"/>
    </ligand>
</feature>
<feature type="binding site" evidence="6">
    <location>
        <position position="101"/>
    </location>
    <ligand>
        <name>Zn(2+)</name>
        <dbReference type="ChEBI" id="CHEBI:29105"/>
    </ligand>
</feature>
<dbReference type="Proteomes" id="UP000249739">
    <property type="component" value="Unassembled WGS sequence"/>
</dbReference>
<protein>
    <recommendedName>
        <fullName evidence="7">Carbonic anhydrase</fullName>
        <ecNumber evidence="7">4.2.1.1</ecNumber>
    </recommendedName>
    <alternativeName>
        <fullName evidence="7">Carbonate dehydratase</fullName>
    </alternativeName>
</protein>
<dbReference type="InterPro" id="IPR001765">
    <property type="entry name" value="Carbonic_anhydrase"/>
</dbReference>
<organism evidence="8 9">
    <name type="scientific">Micavibrio aeruginosavorus</name>
    <dbReference type="NCBI Taxonomy" id="349221"/>
    <lineage>
        <taxon>Bacteria</taxon>
        <taxon>Pseudomonadati</taxon>
        <taxon>Bdellovibrionota</taxon>
        <taxon>Bdellovibrionia</taxon>
        <taxon>Bdellovibrionales</taxon>
        <taxon>Pseudobdellovibrionaceae</taxon>
        <taxon>Micavibrio</taxon>
    </lineage>
</organism>
<dbReference type="EC" id="4.2.1.1" evidence="7"/>
<dbReference type="PROSITE" id="PS00704">
    <property type="entry name" value="PROK_CO2_ANHYDRASE_1"/>
    <property type="match status" value="1"/>
</dbReference>
<dbReference type="InterPro" id="IPR015892">
    <property type="entry name" value="Carbonic_anhydrase_CS"/>
</dbReference>
<comment type="cofactor">
    <cofactor evidence="6">
        <name>Zn(2+)</name>
        <dbReference type="ChEBI" id="CHEBI:29105"/>
    </cofactor>
    <text evidence="6">Binds 1 zinc ion per subunit.</text>
</comment>
<dbReference type="SUPFAM" id="SSF53056">
    <property type="entry name" value="beta-carbonic anhydrase, cab"/>
    <property type="match status" value="1"/>
</dbReference>
<keyword evidence="2 6" id="KW-0479">Metal-binding</keyword>
<feature type="binding site" evidence="6">
    <location>
        <position position="44"/>
    </location>
    <ligand>
        <name>Zn(2+)</name>
        <dbReference type="ChEBI" id="CHEBI:29105"/>
    </ligand>
</feature>
<reference evidence="8 9" key="1">
    <citation type="submission" date="2017-08" db="EMBL/GenBank/DDBJ databases">
        <title>Infants hospitalized years apart are colonized by the same room-sourced microbial strains.</title>
        <authorList>
            <person name="Brooks B."/>
            <person name="Olm M.R."/>
            <person name="Firek B.A."/>
            <person name="Baker R."/>
            <person name="Thomas B.C."/>
            <person name="Morowitz M.J."/>
            <person name="Banfield J.F."/>
        </authorList>
    </citation>
    <scope>NUCLEOTIDE SEQUENCE [LARGE SCALE GENOMIC DNA]</scope>
    <source>
        <strain evidence="8">S2_006_000_R2_64</strain>
    </source>
</reference>
<dbReference type="FunFam" id="3.40.1050.10:FF:000001">
    <property type="entry name" value="Carbonic anhydrase"/>
    <property type="match status" value="1"/>
</dbReference>
<gene>
    <name evidence="8" type="ORF">DI586_11025</name>
</gene>
<evidence type="ECO:0000256" key="5">
    <source>
        <dbReference type="ARBA" id="ARBA00048348"/>
    </source>
</evidence>
<evidence type="ECO:0000256" key="4">
    <source>
        <dbReference type="ARBA" id="ARBA00023239"/>
    </source>
</evidence>
<dbReference type="EMBL" id="QFOT01000180">
    <property type="protein sequence ID" value="PZP53449.1"/>
    <property type="molecule type" value="Genomic_DNA"/>
</dbReference>
<dbReference type="GO" id="GO:0004089">
    <property type="term" value="F:carbonate dehydratase activity"/>
    <property type="evidence" value="ECO:0007669"/>
    <property type="project" value="UniProtKB-UniRule"/>
</dbReference>
<dbReference type="GO" id="GO:0015976">
    <property type="term" value="P:carbon utilization"/>
    <property type="evidence" value="ECO:0007669"/>
    <property type="project" value="InterPro"/>
</dbReference>
<dbReference type="AlphaFoldDB" id="A0A2W5HI90"/>
<sequence length="210" mass="23876">MLRHKQMLLENKAWSAEIQEADPTFFDRMANQQNPQVLWIGCSDSRVAPDDITQAKPGEIFTHRNIANLVVHTDLNLFSVVEYAVNVLGVTDIVVCGHYGCGGVKAALSRSSVGTIDKWLRYIKDVYRIHKTELDNLDGEDKVNRLIELNVQEQIYNLAKTCLIQTRWKTNQAPYLHGWVFDLQSGTLKSIIDIAPETSLDDPIFEYDNL</sequence>
<evidence type="ECO:0000256" key="6">
    <source>
        <dbReference type="PIRSR" id="PIRSR601765-1"/>
    </source>
</evidence>
<evidence type="ECO:0000256" key="7">
    <source>
        <dbReference type="RuleBase" id="RU003956"/>
    </source>
</evidence>
<comment type="function">
    <text evidence="7">Reversible hydration of carbon dioxide.</text>
</comment>
<evidence type="ECO:0000313" key="8">
    <source>
        <dbReference type="EMBL" id="PZP53449.1"/>
    </source>
</evidence>
<evidence type="ECO:0000256" key="2">
    <source>
        <dbReference type="ARBA" id="ARBA00022723"/>
    </source>
</evidence>
<comment type="catalytic activity">
    <reaction evidence="5 7">
        <text>hydrogencarbonate + H(+) = CO2 + H2O</text>
        <dbReference type="Rhea" id="RHEA:10748"/>
        <dbReference type="ChEBI" id="CHEBI:15377"/>
        <dbReference type="ChEBI" id="CHEBI:15378"/>
        <dbReference type="ChEBI" id="CHEBI:16526"/>
        <dbReference type="ChEBI" id="CHEBI:17544"/>
        <dbReference type="EC" id="4.2.1.1"/>
    </reaction>
</comment>
<proteinExistence type="inferred from homology"/>
<dbReference type="InterPro" id="IPR036874">
    <property type="entry name" value="Carbonic_anhydrase_sf"/>
</dbReference>
<comment type="caution">
    <text evidence="8">The sequence shown here is derived from an EMBL/GenBank/DDBJ whole genome shotgun (WGS) entry which is preliminary data.</text>
</comment>
<keyword evidence="3 6" id="KW-0862">Zinc</keyword>
<dbReference type="PROSITE" id="PS00705">
    <property type="entry name" value="PROK_CO2_ANHYDRASE_2"/>
    <property type="match status" value="1"/>
</dbReference>
<evidence type="ECO:0000313" key="9">
    <source>
        <dbReference type="Proteomes" id="UP000249739"/>
    </source>
</evidence>
<name>A0A2W5HI90_9BACT</name>
<evidence type="ECO:0000256" key="3">
    <source>
        <dbReference type="ARBA" id="ARBA00022833"/>
    </source>
</evidence>
<dbReference type="PANTHER" id="PTHR11002">
    <property type="entry name" value="CARBONIC ANHYDRASE"/>
    <property type="match status" value="1"/>
</dbReference>
<dbReference type="SMART" id="SM00947">
    <property type="entry name" value="Pro_CA"/>
    <property type="match status" value="1"/>
</dbReference>
<dbReference type="PANTHER" id="PTHR11002:SF76">
    <property type="entry name" value="CARBONIC ANHYDRASE"/>
    <property type="match status" value="1"/>
</dbReference>
<dbReference type="GO" id="GO:0008270">
    <property type="term" value="F:zinc ion binding"/>
    <property type="evidence" value="ECO:0007669"/>
    <property type="project" value="UniProtKB-UniRule"/>
</dbReference>
<evidence type="ECO:0000256" key="1">
    <source>
        <dbReference type="ARBA" id="ARBA00006217"/>
    </source>
</evidence>
<accession>A0A2W5HI90</accession>